<evidence type="ECO:0000313" key="13">
    <source>
        <dbReference type="EMBL" id="SFK06308.1"/>
    </source>
</evidence>
<dbReference type="EMBL" id="FOSF01000019">
    <property type="protein sequence ID" value="SFK06308.1"/>
    <property type="molecule type" value="Genomic_DNA"/>
</dbReference>
<dbReference type="Proteomes" id="UP000243374">
    <property type="component" value="Unassembled WGS sequence"/>
</dbReference>
<evidence type="ECO:0000256" key="1">
    <source>
        <dbReference type="ARBA" id="ARBA00004429"/>
    </source>
</evidence>
<dbReference type="PANTHER" id="PTHR32196:SF71">
    <property type="entry name" value="AUTOINDUCER 2 IMPORT SYSTEM PERMEASE PROTEIN LSRD"/>
    <property type="match status" value="1"/>
</dbReference>
<keyword evidence="7 12" id="KW-0812">Transmembrane</keyword>
<dbReference type="PANTHER" id="PTHR32196">
    <property type="entry name" value="ABC TRANSPORTER PERMEASE PROTEIN YPHD-RELATED-RELATED"/>
    <property type="match status" value="1"/>
</dbReference>
<feature type="transmembrane region" description="Helical" evidence="12">
    <location>
        <begin position="12"/>
        <end position="32"/>
    </location>
</feature>
<protein>
    <recommendedName>
        <fullName evidence="11">Autoinducer 2 import system permease protein LsrD</fullName>
    </recommendedName>
</protein>
<accession>A0A662Z8Z9</accession>
<evidence type="ECO:0000256" key="3">
    <source>
        <dbReference type="ARBA" id="ARBA00011262"/>
    </source>
</evidence>
<evidence type="ECO:0000256" key="2">
    <source>
        <dbReference type="ARBA" id="ARBA00007942"/>
    </source>
</evidence>
<feature type="transmembrane region" description="Helical" evidence="12">
    <location>
        <begin position="210"/>
        <end position="228"/>
    </location>
</feature>
<name>A0A662Z8Z9_9GAMM</name>
<evidence type="ECO:0000256" key="5">
    <source>
        <dbReference type="ARBA" id="ARBA00022475"/>
    </source>
</evidence>
<evidence type="ECO:0000256" key="10">
    <source>
        <dbReference type="ARBA" id="ARBA00025439"/>
    </source>
</evidence>
<evidence type="ECO:0000256" key="6">
    <source>
        <dbReference type="ARBA" id="ARBA00022519"/>
    </source>
</evidence>
<dbReference type="AlphaFoldDB" id="A0A662Z8Z9"/>
<comment type="subcellular location">
    <subcellularLocation>
        <location evidence="1">Cell inner membrane</location>
        <topology evidence="1">Multi-pass membrane protein</topology>
    </subcellularLocation>
</comment>
<comment type="similarity">
    <text evidence="2">Belongs to the binding-protein-dependent transport system permease family. AraH/RbsC subfamily.</text>
</comment>
<organism evidence="13 14">
    <name type="scientific">Succinivibrio dextrinosolvens</name>
    <dbReference type="NCBI Taxonomy" id="83771"/>
    <lineage>
        <taxon>Bacteria</taxon>
        <taxon>Pseudomonadati</taxon>
        <taxon>Pseudomonadota</taxon>
        <taxon>Gammaproteobacteria</taxon>
        <taxon>Aeromonadales</taxon>
        <taxon>Succinivibrionaceae</taxon>
        <taxon>Succinivibrio</taxon>
    </lineage>
</organism>
<dbReference type="Pfam" id="PF02653">
    <property type="entry name" value="BPD_transp_2"/>
    <property type="match status" value="1"/>
</dbReference>
<comment type="function">
    <text evidence="10">Part of the ABC transporter complex LsrABCD involved in autoinducer 2 (AI-2) import. Probably responsible for the translocation of the substrate across the membrane.</text>
</comment>
<dbReference type="OrthoDB" id="5422926at2"/>
<keyword evidence="5" id="KW-1003">Cell membrane</keyword>
<keyword evidence="6" id="KW-0997">Cell inner membrane</keyword>
<keyword evidence="9 12" id="KW-0472">Membrane</keyword>
<feature type="transmembrane region" description="Helical" evidence="12">
    <location>
        <begin position="249"/>
        <end position="277"/>
    </location>
</feature>
<keyword evidence="8 12" id="KW-1133">Transmembrane helix</keyword>
<evidence type="ECO:0000256" key="12">
    <source>
        <dbReference type="SAM" id="Phobius"/>
    </source>
</evidence>
<comment type="subunit">
    <text evidence="3">The complex is composed of two ATP-binding proteins (LsrA), two transmembrane proteins (LsrC and LsrD) and a solute-binding protein (LsrB).</text>
</comment>
<evidence type="ECO:0000313" key="14">
    <source>
        <dbReference type="Proteomes" id="UP000243374"/>
    </source>
</evidence>
<feature type="transmembrane region" description="Helical" evidence="12">
    <location>
        <begin position="44"/>
        <end position="61"/>
    </location>
</feature>
<dbReference type="InterPro" id="IPR001851">
    <property type="entry name" value="ABC_transp_permease"/>
</dbReference>
<evidence type="ECO:0000256" key="4">
    <source>
        <dbReference type="ARBA" id="ARBA00022448"/>
    </source>
</evidence>
<evidence type="ECO:0000256" key="8">
    <source>
        <dbReference type="ARBA" id="ARBA00022989"/>
    </source>
</evidence>
<gene>
    <name evidence="13" type="ORF">SAMN04487865_101925</name>
</gene>
<dbReference type="CDD" id="cd06579">
    <property type="entry name" value="TM_PBP1_transp_AraH_like"/>
    <property type="match status" value="1"/>
</dbReference>
<dbReference type="GO" id="GO:0005886">
    <property type="term" value="C:plasma membrane"/>
    <property type="evidence" value="ECO:0007669"/>
    <property type="project" value="UniProtKB-SubCell"/>
</dbReference>
<dbReference type="RefSeq" id="WP_074840457.1">
    <property type="nucleotide sequence ID" value="NZ_CP047056.1"/>
</dbReference>
<evidence type="ECO:0000256" key="7">
    <source>
        <dbReference type="ARBA" id="ARBA00022692"/>
    </source>
</evidence>
<sequence length="315" mass="33348">MLNANFLKQNAIWLVFIAEIIIFAIASDGTFITGRNIINISRQVSYYGIAAIGMTFVILIADIDLSIGSIITLVNVVCAWLMVAAGVNMWVAVAISLIMATGIGLINAVMVAAVGIPALIATFASQTVFEGVAYLISGGRPIAGFDSDFGIFGRWSAFDFLPICAILMIICFALGSFILNKTYFGRYFYAIGGNEEAAELSGIRVNRVKYLIYAFSGFFAGLAGIVLLSRANSAQSTVGKGLEFDVITCVVLGGVSVYGGVGSMSGVIAGVLIIGSLTNGMILMDVSEYTQMVVKGLVLAVAVGIDCMSKKRRKR</sequence>
<feature type="transmembrane region" description="Helical" evidence="12">
    <location>
        <begin position="157"/>
        <end position="179"/>
    </location>
</feature>
<evidence type="ECO:0000256" key="11">
    <source>
        <dbReference type="ARBA" id="ARBA00039381"/>
    </source>
</evidence>
<evidence type="ECO:0000256" key="9">
    <source>
        <dbReference type="ARBA" id="ARBA00023136"/>
    </source>
</evidence>
<reference evidence="13 14" key="1">
    <citation type="submission" date="2016-10" db="EMBL/GenBank/DDBJ databases">
        <authorList>
            <person name="Varghese N."/>
            <person name="Submissions S."/>
        </authorList>
    </citation>
    <scope>NUCLEOTIDE SEQUENCE [LARGE SCALE GENOMIC DNA]</scope>
    <source>
        <strain evidence="13 14">22B</strain>
    </source>
</reference>
<proteinExistence type="inferred from homology"/>
<keyword evidence="14" id="KW-1185">Reference proteome</keyword>
<dbReference type="GO" id="GO:0022857">
    <property type="term" value="F:transmembrane transporter activity"/>
    <property type="evidence" value="ECO:0007669"/>
    <property type="project" value="InterPro"/>
</dbReference>
<keyword evidence="4" id="KW-0813">Transport</keyword>